<evidence type="ECO:0000313" key="3">
    <source>
        <dbReference type="Proteomes" id="UP000706525"/>
    </source>
</evidence>
<feature type="transmembrane region" description="Helical" evidence="1">
    <location>
        <begin position="145"/>
        <end position="165"/>
    </location>
</feature>
<accession>A0ABM8XUV9</accession>
<evidence type="ECO:0000256" key="1">
    <source>
        <dbReference type="SAM" id="Phobius"/>
    </source>
</evidence>
<feature type="transmembrane region" description="Helical" evidence="1">
    <location>
        <begin position="118"/>
        <end position="139"/>
    </location>
</feature>
<keyword evidence="1" id="KW-0812">Transmembrane</keyword>
<comment type="caution">
    <text evidence="2">The sequence shown here is derived from an EMBL/GenBank/DDBJ whole genome shotgun (WGS) entry which is preliminary data.</text>
</comment>
<keyword evidence="3" id="KW-1185">Reference proteome</keyword>
<proteinExistence type="predicted"/>
<evidence type="ECO:0000313" key="2">
    <source>
        <dbReference type="EMBL" id="CAG9184169.1"/>
    </source>
</evidence>
<sequence length="189" mass="21950">MGFFRFVGRHAKQQALHLAYATHIVAGARIVRRSYRRAFGRTCPKCRAGYLHPFSVPVDGQQQPFRGCDNCDYYEARDVRRDDDSLSRLREIAEERLQDMGGEEIALQTRRFRRLSRIWYALALLVAAGALALVMLQLFGLTFVFLLLFSINLAAQGMAASYRYWQLSHRTLFVRGAFRQWLRNGEWII</sequence>
<protein>
    <submittedName>
        <fullName evidence="2">Uncharacterized protein</fullName>
    </submittedName>
</protein>
<gene>
    <name evidence="2" type="ORF">LMG32289_05547</name>
</gene>
<organism evidence="2 3">
    <name type="scientific">Cupriavidus pampae</name>
    <dbReference type="NCBI Taxonomy" id="659251"/>
    <lineage>
        <taxon>Bacteria</taxon>
        <taxon>Pseudomonadati</taxon>
        <taxon>Pseudomonadota</taxon>
        <taxon>Betaproteobacteria</taxon>
        <taxon>Burkholderiales</taxon>
        <taxon>Burkholderiaceae</taxon>
        <taxon>Cupriavidus</taxon>
    </lineage>
</organism>
<keyword evidence="1" id="KW-1133">Transmembrane helix</keyword>
<name>A0ABM8XUV9_9BURK</name>
<dbReference type="EMBL" id="CAJZAG010000012">
    <property type="protein sequence ID" value="CAG9184169.1"/>
    <property type="molecule type" value="Genomic_DNA"/>
</dbReference>
<keyword evidence="1" id="KW-0472">Membrane</keyword>
<dbReference type="Proteomes" id="UP000706525">
    <property type="component" value="Unassembled WGS sequence"/>
</dbReference>
<reference evidence="2 3" key="1">
    <citation type="submission" date="2021-08" db="EMBL/GenBank/DDBJ databases">
        <authorList>
            <person name="Peeters C."/>
        </authorList>
    </citation>
    <scope>NUCLEOTIDE SEQUENCE [LARGE SCALE GENOMIC DNA]</scope>
    <source>
        <strain evidence="2 3">LMG 32289</strain>
    </source>
</reference>